<sequence>MGPGIILRNNLGFFKTNVDPDAALAHGNRNVLLIAFAIVERECFESWEFFLRNLQRHVVKEDNCLILDRLKGLLGTIRQLGVPWRQRFVRLESQMSYLPTNLQTWLGSMENWQWTQSYDEGFRYRQMTTNLVEAVNLVLRRTRHLPISAIFSATFYRLATLMPKMELRRAK</sequence>
<protein>
    <recommendedName>
        <fullName evidence="3">MULE transposase domain-containing protein</fullName>
    </recommendedName>
</protein>
<dbReference type="AlphaFoldDB" id="A0A9D3UXH2"/>
<gene>
    <name evidence="1" type="ORF">J1N35_029292</name>
</gene>
<accession>A0A9D3UXH2</accession>
<name>A0A9D3UXH2_9ROSI</name>
<reference evidence="1 2" key="1">
    <citation type="journal article" date="2021" name="Plant Biotechnol. J.">
        <title>Multi-omics assisted identification of the key and species-specific regulatory components of drought-tolerant mechanisms in Gossypium stocksii.</title>
        <authorList>
            <person name="Yu D."/>
            <person name="Ke L."/>
            <person name="Zhang D."/>
            <person name="Wu Y."/>
            <person name="Sun Y."/>
            <person name="Mei J."/>
            <person name="Sun J."/>
            <person name="Sun Y."/>
        </authorList>
    </citation>
    <scope>NUCLEOTIDE SEQUENCE [LARGE SCALE GENOMIC DNA]</scope>
    <source>
        <strain evidence="2">cv. E1</strain>
        <tissue evidence="1">Leaf</tissue>
    </source>
</reference>
<evidence type="ECO:0000313" key="1">
    <source>
        <dbReference type="EMBL" id="KAH1064305.1"/>
    </source>
</evidence>
<evidence type="ECO:0000313" key="2">
    <source>
        <dbReference type="Proteomes" id="UP000828251"/>
    </source>
</evidence>
<proteinExistence type="predicted"/>
<keyword evidence="2" id="KW-1185">Reference proteome</keyword>
<comment type="caution">
    <text evidence="1">The sequence shown here is derived from an EMBL/GenBank/DDBJ whole genome shotgun (WGS) entry which is preliminary data.</text>
</comment>
<evidence type="ECO:0008006" key="3">
    <source>
        <dbReference type="Google" id="ProtNLM"/>
    </source>
</evidence>
<dbReference type="OrthoDB" id="683469at2759"/>
<dbReference type="Proteomes" id="UP000828251">
    <property type="component" value="Unassembled WGS sequence"/>
</dbReference>
<organism evidence="1 2">
    <name type="scientific">Gossypium stocksii</name>
    <dbReference type="NCBI Taxonomy" id="47602"/>
    <lineage>
        <taxon>Eukaryota</taxon>
        <taxon>Viridiplantae</taxon>
        <taxon>Streptophyta</taxon>
        <taxon>Embryophyta</taxon>
        <taxon>Tracheophyta</taxon>
        <taxon>Spermatophyta</taxon>
        <taxon>Magnoliopsida</taxon>
        <taxon>eudicotyledons</taxon>
        <taxon>Gunneridae</taxon>
        <taxon>Pentapetalae</taxon>
        <taxon>rosids</taxon>
        <taxon>malvids</taxon>
        <taxon>Malvales</taxon>
        <taxon>Malvaceae</taxon>
        <taxon>Malvoideae</taxon>
        <taxon>Gossypium</taxon>
    </lineage>
</organism>
<dbReference type="EMBL" id="JAIQCV010000009">
    <property type="protein sequence ID" value="KAH1064305.1"/>
    <property type="molecule type" value="Genomic_DNA"/>
</dbReference>